<organism evidence="1 2">
    <name type="scientific">Kribbella italica</name>
    <dbReference type="NCBI Taxonomy" id="1540520"/>
    <lineage>
        <taxon>Bacteria</taxon>
        <taxon>Bacillati</taxon>
        <taxon>Actinomycetota</taxon>
        <taxon>Actinomycetes</taxon>
        <taxon>Propionibacteriales</taxon>
        <taxon>Kribbellaceae</taxon>
        <taxon>Kribbella</taxon>
    </lineage>
</organism>
<comment type="caution">
    <text evidence="1">The sequence shown here is derived from an EMBL/GenBank/DDBJ whole genome shotgun (WGS) entry which is preliminary data.</text>
</comment>
<name>A0A7W9J0L0_9ACTN</name>
<proteinExistence type="predicted"/>
<gene>
    <name evidence="1" type="ORF">HDA39_000175</name>
</gene>
<reference evidence="1 2" key="1">
    <citation type="submission" date="2020-08" db="EMBL/GenBank/DDBJ databases">
        <title>Sequencing the genomes of 1000 actinobacteria strains.</title>
        <authorList>
            <person name="Klenk H.-P."/>
        </authorList>
    </citation>
    <scope>NUCLEOTIDE SEQUENCE [LARGE SCALE GENOMIC DNA]</scope>
    <source>
        <strain evidence="1 2">DSM 28967</strain>
    </source>
</reference>
<accession>A0A7W9J0L0</accession>
<keyword evidence="2" id="KW-1185">Reference proteome</keyword>
<evidence type="ECO:0000313" key="2">
    <source>
        <dbReference type="Proteomes" id="UP000549971"/>
    </source>
</evidence>
<dbReference type="EMBL" id="JACHMY010000001">
    <property type="protein sequence ID" value="MBB5833441.1"/>
    <property type="molecule type" value="Genomic_DNA"/>
</dbReference>
<dbReference type="RefSeq" id="WP_184793329.1">
    <property type="nucleotide sequence ID" value="NZ_JACHMY010000001.1"/>
</dbReference>
<dbReference type="Proteomes" id="UP000549971">
    <property type="component" value="Unassembled WGS sequence"/>
</dbReference>
<sequence>MASYRVTITEVAEYAVHVEANSEDAAIWAAEEEFLNNGAHSYPVVVEDRTVEAEEIP</sequence>
<protein>
    <submittedName>
        <fullName evidence="1">Uncharacterized protein</fullName>
    </submittedName>
</protein>
<evidence type="ECO:0000313" key="1">
    <source>
        <dbReference type="EMBL" id="MBB5833441.1"/>
    </source>
</evidence>
<dbReference type="AlphaFoldDB" id="A0A7W9J0L0"/>